<comment type="caution">
    <text evidence="1">The sequence shown here is derived from an EMBL/GenBank/DDBJ whole genome shotgun (WGS) entry which is preliminary data.</text>
</comment>
<dbReference type="EMBL" id="NHTK01000114">
    <property type="protein sequence ID" value="PPR08168.1"/>
    <property type="molecule type" value="Genomic_DNA"/>
</dbReference>
<dbReference type="Gene3D" id="3.80.10.10">
    <property type="entry name" value="Ribonuclease Inhibitor"/>
    <property type="match status" value="1"/>
</dbReference>
<sequence length="523" mass="59875">MAASHNLVFPVEIFSQIIDRASERHPNYYGFLSEEQVATLGACGLTCRFLHHLSRPQLFRRVGLQFSNRLVDLMDLLESHPDIKKEIQEVRVFFGNSQWLNDEVYDKFTKHSEHPSKLPAVRYLSMMDGDIYTEGGRVLARPSRISRTILDFCQKIIQSYVKLPTFRSLDIEYNFRAKILPYTALHDPIPTLTELRLVDIDSSSDPELSSYVLPHLGNLQRLTIEDCSRTFMRLISKSTSITDLSLGGDFELFESLPTPTFKLSTLDLRPTDKIEENYLTSGLDFLCKTNQLGFKPIAWLRNLSITIIVVPDDLITVNRMFEDLKYLQSLSVTLSSTFTTTQDLDNGISFSDLELERHIKSSFPSLTSFSFSFPHDTTDPILPKFVDLFSSLTSAQELREVKIMISIVIPGKDGPLYDATTLPSLISIISCSMDIKRLEHLEITLEFSVPWKDSISNIPILSDEMFLREWRSCVLAMERSKNIVLHLCCYPTRTLHTERNRYFTTSQSACISFYPKQAKRPSV</sequence>
<evidence type="ECO:0000313" key="2">
    <source>
        <dbReference type="Proteomes" id="UP000284842"/>
    </source>
</evidence>
<dbReference type="InterPro" id="IPR032675">
    <property type="entry name" value="LRR_dom_sf"/>
</dbReference>
<evidence type="ECO:0000313" key="1">
    <source>
        <dbReference type="EMBL" id="PPR08168.1"/>
    </source>
</evidence>
<accession>A0A409YYY4</accession>
<evidence type="ECO:0008006" key="3">
    <source>
        <dbReference type="Google" id="ProtNLM"/>
    </source>
</evidence>
<dbReference type="Proteomes" id="UP000284842">
    <property type="component" value="Unassembled WGS sequence"/>
</dbReference>
<dbReference type="InParanoid" id="A0A409YYY4"/>
<gene>
    <name evidence="1" type="ORF">CVT24_012132</name>
</gene>
<dbReference type="SUPFAM" id="SSF52047">
    <property type="entry name" value="RNI-like"/>
    <property type="match status" value="1"/>
</dbReference>
<protein>
    <recommendedName>
        <fullName evidence="3">F-box domain-containing protein</fullName>
    </recommendedName>
</protein>
<keyword evidence="2" id="KW-1185">Reference proteome</keyword>
<dbReference type="AlphaFoldDB" id="A0A409YYY4"/>
<name>A0A409YYY4_9AGAR</name>
<reference evidence="1 2" key="1">
    <citation type="journal article" date="2018" name="Evol. Lett.">
        <title>Horizontal gene cluster transfer increased hallucinogenic mushroom diversity.</title>
        <authorList>
            <person name="Reynolds H.T."/>
            <person name="Vijayakumar V."/>
            <person name="Gluck-Thaler E."/>
            <person name="Korotkin H.B."/>
            <person name="Matheny P.B."/>
            <person name="Slot J.C."/>
        </authorList>
    </citation>
    <scope>NUCLEOTIDE SEQUENCE [LARGE SCALE GENOMIC DNA]</scope>
    <source>
        <strain evidence="1 2">2629</strain>
    </source>
</reference>
<proteinExistence type="predicted"/>
<organism evidence="1 2">
    <name type="scientific">Panaeolus cyanescens</name>
    <dbReference type="NCBI Taxonomy" id="181874"/>
    <lineage>
        <taxon>Eukaryota</taxon>
        <taxon>Fungi</taxon>
        <taxon>Dikarya</taxon>
        <taxon>Basidiomycota</taxon>
        <taxon>Agaricomycotina</taxon>
        <taxon>Agaricomycetes</taxon>
        <taxon>Agaricomycetidae</taxon>
        <taxon>Agaricales</taxon>
        <taxon>Agaricineae</taxon>
        <taxon>Galeropsidaceae</taxon>
        <taxon>Panaeolus</taxon>
    </lineage>
</organism>